<dbReference type="OrthoDB" id="4764735at2759"/>
<feature type="region of interest" description="Disordered" evidence="1">
    <location>
        <begin position="303"/>
        <end position="337"/>
    </location>
</feature>
<feature type="compositionally biased region" description="Polar residues" evidence="1">
    <location>
        <begin position="262"/>
        <end position="274"/>
    </location>
</feature>
<keyword evidence="3" id="KW-1185">Reference proteome</keyword>
<evidence type="ECO:0000256" key="1">
    <source>
        <dbReference type="SAM" id="MobiDB-lite"/>
    </source>
</evidence>
<protein>
    <submittedName>
        <fullName evidence="2">Uncharacterized protein</fullName>
    </submittedName>
</protein>
<gene>
    <name evidence="2" type="ORF">BDV95DRAFT_559558</name>
</gene>
<evidence type="ECO:0000313" key="3">
    <source>
        <dbReference type="Proteomes" id="UP000481861"/>
    </source>
</evidence>
<comment type="caution">
    <text evidence="2">The sequence shown here is derived from an EMBL/GenBank/DDBJ whole genome shotgun (WGS) entry which is preliminary data.</text>
</comment>
<organism evidence="2 3">
    <name type="scientific">Massariosphaeria phaeospora</name>
    <dbReference type="NCBI Taxonomy" id="100035"/>
    <lineage>
        <taxon>Eukaryota</taxon>
        <taxon>Fungi</taxon>
        <taxon>Dikarya</taxon>
        <taxon>Ascomycota</taxon>
        <taxon>Pezizomycotina</taxon>
        <taxon>Dothideomycetes</taxon>
        <taxon>Pleosporomycetidae</taxon>
        <taxon>Pleosporales</taxon>
        <taxon>Pleosporales incertae sedis</taxon>
        <taxon>Massariosphaeria</taxon>
    </lineage>
</organism>
<evidence type="ECO:0000313" key="2">
    <source>
        <dbReference type="EMBL" id="KAF2877560.1"/>
    </source>
</evidence>
<accession>A0A7C8MD83</accession>
<dbReference type="EMBL" id="JAADJZ010000002">
    <property type="protein sequence ID" value="KAF2877560.1"/>
    <property type="molecule type" value="Genomic_DNA"/>
</dbReference>
<name>A0A7C8MD83_9PLEO</name>
<feature type="compositionally biased region" description="Low complexity" evidence="1">
    <location>
        <begin position="318"/>
        <end position="337"/>
    </location>
</feature>
<dbReference type="Proteomes" id="UP000481861">
    <property type="component" value="Unassembled WGS sequence"/>
</dbReference>
<feature type="region of interest" description="Disordered" evidence="1">
    <location>
        <begin position="250"/>
        <end position="274"/>
    </location>
</feature>
<reference evidence="2 3" key="1">
    <citation type="submission" date="2020-01" db="EMBL/GenBank/DDBJ databases">
        <authorList>
            <consortium name="DOE Joint Genome Institute"/>
            <person name="Haridas S."/>
            <person name="Albert R."/>
            <person name="Binder M."/>
            <person name="Bloem J."/>
            <person name="Labutti K."/>
            <person name="Salamov A."/>
            <person name="Andreopoulos B."/>
            <person name="Baker S.E."/>
            <person name="Barry K."/>
            <person name="Bills G."/>
            <person name="Bluhm B.H."/>
            <person name="Cannon C."/>
            <person name="Castanera R."/>
            <person name="Culley D.E."/>
            <person name="Daum C."/>
            <person name="Ezra D."/>
            <person name="Gonzalez J.B."/>
            <person name="Henrissat B."/>
            <person name="Kuo A."/>
            <person name="Liang C."/>
            <person name="Lipzen A."/>
            <person name="Lutzoni F."/>
            <person name="Magnuson J."/>
            <person name="Mondo S."/>
            <person name="Nolan M."/>
            <person name="Ohm R."/>
            <person name="Pangilinan J."/>
            <person name="Park H.-J.H."/>
            <person name="Ramirez L."/>
            <person name="Alfaro M."/>
            <person name="Sun H."/>
            <person name="Tritt A."/>
            <person name="Yoshinaga Y."/>
            <person name="Zwiers L.-H.L."/>
            <person name="Turgeon B.G."/>
            <person name="Goodwin S.B."/>
            <person name="Spatafora J.W."/>
            <person name="Crous P.W."/>
            <person name="Grigoriev I.V."/>
        </authorList>
    </citation>
    <scope>NUCLEOTIDE SEQUENCE [LARGE SCALE GENOMIC DNA]</scope>
    <source>
        <strain evidence="2 3">CBS 611.86</strain>
    </source>
</reference>
<dbReference type="AlphaFoldDB" id="A0A7C8MD83"/>
<proteinExistence type="predicted"/>
<sequence>MSTTSSFFSFGSDDSFVSKSFEGFKYQNAPLAFQELVHGGSVAEVSWAAFGPLKESWVLSYRDPSMKDKFAWGISIPTRLRNILSKTTPSRHLRVCLGPLAPLSIPVDYRCDSFVAWDPTFVRWGGLPSKLEDSLQSWLTPSGWKSGPPRIVTWGPQEAFFAMSEYGDVVYRLGSRTQTGEAWPIFKETVEEWKAEAEFHWSDLAYVSLDATTPDQFIAIRLDGTWAGSIDDTNEEALESFAHNFFARLKPKSKPKPRPSPDNNQHSNGISKTPVTAPSLVIHLEYKQWASETASLFASALAANGGGSRPRAPKKLQVRSQSSSSSPSPSVPTTRTGSVTGKLLSQFPYLPPAVTTCSLPVCHSTKSDSEGLRACKHDVELLLRASGQYSYEWLRQERIRWHPDRFGRLCEESFRESGTKLAEEMFKIIDGLLGSFERLGSVNEGS</sequence>